<evidence type="ECO:0008006" key="5">
    <source>
        <dbReference type="Google" id="ProtNLM"/>
    </source>
</evidence>
<dbReference type="RefSeq" id="WP_241513625.1">
    <property type="nucleotide sequence ID" value="NZ_JAFEJT020000021.1"/>
</dbReference>
<gene>
    <name evidence="3" type="ORF">JS533_006490</name>
</gene>
<feature type="transmembrane region" description="Helical" evidence="2">
    <location>
        <begin position="209"/>
        <end position="229"/>
    </location>
</feature>
<evidence type="ECO:0000313" key="4">
    <source>
        <dbReference type="Proteomes" id="UP000710815"/>
    </source>
</evidence>
<keyword evidence="4" id="KW-1185">Reference proteome</keyword>
<organism evidence="3 4">
    <name type="scientific">Bifidobacterium amazonense</name>
    <dbReference type="NCBI Taxonomy" id="2809027"/>
    <lineage>
        <taxon>Bacteria</taxon>
        <taxon>Bacillati</taxon>
        <taxon>Actinomycetota</taxon>
        <taxon>Actinomycetes</taxon>
        <taxon>Bifidobacteriales</taxon>
        <taxon>Bifidobacteriaceae</taxon>
        <taxon>Bifidobacterium</taxon>
    </lineage>
</organism>
<reference evidence="3 4" key="1">
    <citation type="journal article" date="2021" name="Environ. Microbiol.">
        <title>Genetic insights into the dark matter of the mammalian gut microbiota through targeted genome reconstruction.</title>
        <authorList>
            <person name="Lugli G.A."/>
            <person name="Alessandri G."/>
            <person name="Milani C."/>
            <person name="Viappiani A."/>
            <person name="Fontana F."/>
            <person name="Tarracchini C."/>
            <person name="Mancabelli L."/>
            <person name="Argentini C."/>
            <person name="Ruiz L."/>
            <person name="Margolles A."/>
            <person name="van Sinderen D."/>
            <person name="Turroni F."/>
            <person name="Ventura M."/>
        </authorList>
    </citation>
    <scope>NUCLEOTIDE SEQUENCE [LARGE SCALE GENOMIC DNA]</scope>
    <source>
        <strain evidence="3 4">MA1</strain>
    </source>
</reference>
<reference evidence="3 4" key="2">
    <citation type="journal article" date="2021" name="Syst. Appl. Microbiol.">
        <title>Phylogenetic classification of ten novel species belonging to the genus Bifidobacterium comprising B. phasiani sp. nov., B. pongonis sp. nov., B. saguinibicoloris sp. nov., B. colobi sp. nov., B. simiiventris sp. nov., B. santillanense sp. nov., B. miconis sp. nov., B. amazonense sp. nov., B. pluvialisilvae sp. nov., and B. miconisargentati sp. nov.</title>
        <authorList>
            <person name="Lugli G.A."/>
            <person name="Calvete-Torre I."/>
            <person name="Alessandri G."/>
            <person name="Milani C."/>
            <person name="Turroni F."/>
            <person name="Laiolo P."/>
            <person name="Ossiprandi M.C."/>
            <person name="Margolles A."/>
            <person name="Ruiz L."/>
            <person name="Ventura M."/>
        </authorList>
    </citation>
    <scope>NUCLEOTIDE SEQUENCE [LARGE SCALE GENOMIC DNA]</scope>
    <source>
        <strain evidence="3 4">MA1</strain>
    </source>
</reference>
<accession>A0ABS9VUZ0</accession>
<protein>
    <recommendedName>
        <fullName evidence="5">Asp-tRNAAsn/Glu-tRNAGln amidotransferase A subunit</fullName>
    </recommendedName>
</protein>
<evidence type="ECO:0000313" key="3">
    <source>
        <dbReference type="EMBL" id="MCH9275920.1"/>
    </source>
</evidence>
<evidence type="ECO:0000256" key="1">
    <source>
        <dbReference type="SAM" id="MobiDB-lite"/>
    </source>
</evidence>
<feature type="transmembrane region" description="Helical" evidence="2">
    <location>
        <begin position="26"/>
        <end position="49"/>
    </location>
</feature>
<comment type="caution">
    <text evidence="3">The sequence shown here is derived from an EMBL/GenBank/DDBJ whole genome shotgun (WGS) entry which is preliminary data.</text>
</comment>
<proteinExistence type="predicted"/>
<evidence type="ECO:0000256" key="2">
    <source>
        <dbReference type="SAM" id="Phobius"/>
    </source>
</evidence>
<keyword evidence="2" id="KW-1133">Transmembrane helix</keyword>
<keyword evidence="2" id="KW-0812">Transmembrane</keyword>
<feature type="compositionally biased region" description="Basic residues" evidence="1">
    <location>
        <begin position="263"/>
        <end position="277"/>
    </location>
</feature>
<dbReference type="EMBL" id="JAFEJT020000021">
    <property type="protein sequence ID" value="MCH9275920.1"/>
    <property type="molecule type" value="Genomic_DNA"/>
</dbReference>
<name>A0ABS9VUZ0_9BIFI</name>
<sequence>MTANEQESRQEHANDDEGMSPSRRAWIMRGLVTPIFGLLAVTCIVLGLFNATVWKPSSEITATGTVNGVRYIATDPGVLPLVDDASTLTVTTSGGSDVCVALGSSKDVNGWINGESYARVTGLSDWTTLSTEVSSAKQSASADDQSQDVAFRDSDMWTHVVCGSGKATLKTTVSDTSDSIALVDLGESGQATVSLHWVRETLPDFAMPFYFAGGLLALMAVLTASLFAMPPHKRRKRVIESRLVQEEVTVAQAISGSLARVMPSRRPRGSRRRHAGGRSRSDMDETAIVTSGGSHDDVAQPTIIDPSSRNLVADQAARNEQAERAEQSDVQVPDVARADGGSSHDRFAPAAQPASALRFDVDVATDDRTAADEPAADTTVTAAAEPDREPSSGPVAGPVTDTTDEPVAEPRGAHARVAQSTNEEPPVVQPSLPRRRRHRASGSGHAADEANNEVTSVISSEELQAYFARLAQETTGSDADGEKEERQ</sequence>
<feature type="region of interest" description="Disordered" evidence="1">
    <location>
        <begin position="1"/>
        <end position="20"/>
    </location>
</feature>
<feature type="region of interest" description="Disordered" evidence="1">
    <location>
        <begin position="258"/>
        <end position="353"/>
    </location>
</feature>
<dbReference type="Proteomes" id="UP000710815">
    <property type="component" value="Unassembled WGS sequence"/>
</dbReference>
<feature type="compositionally biased region" description="Basic and acidic residues" evidence="1">
    <location>
        <begin position="1"/>
        <end position="15"/>
    </location>
</feature>
<keyword evidence="2" id="KW-0472">Membrane</keyword>
<feature type="region of interest" description="Disordered" evidence="1">
    <location>
        <begin position="368"/>
        <end position="457"/>
    </location>
</feature>